<evidence type="ECO:0000313" key="3">
    <source>
        <dbReference type="Proteomes" id="UP000434475"/>
    </source>
</evidence>
<comment type="caution">
    <text evidence="2">The sequence shown here is derived from an EMBL/GenBank/DDBJ whole genome shotgun (WGS) entry which is preliminary data.</text>
</comment>
<sequence length="213" mass="23813">MRIKINDDFGIHSGFFLNLKPGYTPLVGPNGAGKTTLLRQLREYANGHDIMVFDYSNLVHGGGNAMDKYLWSGNMELLAISATSSEGERIAMNFGQAVSRLGAAVREAKQQKKELFILLDALDSGSSIDRMREIRSLFDLVAKDAGDTAYIICACNSYELVKDAEAVNVRTGKTVRFKDYDDYADFVCSFMEKFAPPKREEETREGGRMRRRG</sequence>
<evidence type="ECO:0000259" key="1">
    <source>
        <dbReference type="SMART" id="SM00382"/>
    </source>
</evidence>
<dbReference type="InterPro" id="IPR027417">
    <property type="entry name" value="P-loop_NTPase"/>
</dbReference>
<evidence type="ECO:0000313" key="2">
    <source>
        <dbReference type="EMBL" id="MSB19923.1"/>
    </source>
</evidence>
<proteinExistence type="predicted"/>
<dbReference type="Gene3D" id="3.40.50.300">
    <property type="entry name" value="P-loop containing nucleotide triphosphate hydrolases"/>
    <property type="match status" value="1"/>
</dbReference>
<dbReference type="GO" id="GO:0016887">
    <property type="term" value="F:ATP hydrolysis activity"/>
    <property type="evidence" value="ECO:0007669"/>
    <property type="project" value="InterPro"/>
</dbReference>
<dbReference type="RefSeq" id="WP_172697652.1">
    <property type="nucleotide sequence ID" value="NZ_JAQLWY010000020.1"/>
</dbReference>
<dbReference type="Proteomes" id="UP000434475">
    <property type="component" value="Unassembled WGS sequence"/>
</dbReference>
<dbReference type="GO" id="GO:0005524">
    <property type="term" value="F:ATP binding"/>
    <property type="evidence" value="ECO:0007669"/>
    <property type="project" value="InterPro"/>
</dbReference>
<dbReference type="InterPro" id="IPR003959">
    <property type="entry name" value="ATPase_AAA_core"/>
</dbReference>
<dbReference type="InterPro" id="IPR003593">
    <property type="entry name" value="AAA+_ATPase"/>
</dbReference>
<name>A0A6I2R361_FLAPL</name>
<organism evidence="2 3">
    <name type="scientific">Flavonifractor plautii</name>
    <name type="common">Fusobacterium plautii</name>
    <dbReference type="NCBI Taxonomy" id="292800"/>
    <lineage>
        <taxon>Bacteria</taxon>
        <taxon>Bacillati</taxon>
        <taxon>Bacillota</taxon>
        <taxon>Clostridia</taxon>
        <taxon>Eubacteriales</taxon>
        <taxon>Oscillospiraceae</taxon>
        <taxon>Flavonifractor</taxon>
    </lineage>
</organism>
<gene>
    <name evidence="2" type="ORF">GKE97_10380</name>
</gene>
<dbReference type="SMART" id="SM00382">
    <property type="entry name" value="AAA"/>
    <property type="match status" value="1"/>
</dbReference>
<feature type="domain" description="AAA+ ATPase" evidence="1">
    <location>
        <begin position="20"/>
        <end position="181"/>
    </location>
</feature>
<dbReference type="AlphaFoldDB" id="A0A6I2R361"/>
<accession>A0A6I2R361</accession>
<dbReference type="Pfam" id="PF00004">
    <property type="entry name" value="AAA"/>
    <property type="match status" value="1"/>
</dbReference>
<dbReference type="EMBL" id="WKPR01000009">
    <property type="protein sequence ID" value="MSB19923.1"/>
    <property type="molecule type" value="Genomic_DNA"/>
</dbReference>
<protein>
    <submittedName>
        <fullName evidence="2">AAA family ATPase</fullName>
    </submittedName>
</protein>
<reference evidence="2 3" key="1">
    <citation type="journal article" date="2019" name="Nat. Med.">
        <title>A library of human gut bacterial isolates paired with longitudinal multiomics data enables mechanistic microbiome research.</title>
        <authorList>
            <person name="Poyet M."/>
            <person name="Groussin M."/>
            <person name="Gibbons S.M."/>
            <person name="Avila-Pacheco J."/>
            <person name="Jiang X."/>
            <person name="Kearney S.M."/>
            <person name="Perrotta A.R."/>
            <person name="Berdy B."/>
            <person name="Zhao S."/>
            <person name="Lieberman T.D."/>
            <person name="Swanson P.K."/>
            <person name="Smith M."/>
            <person name="Roesemann S."/>
            <person name="Alexander J.E."/>
            <person name="Rich S.A."/>
            <person name="Livny J."/>
            <person name="Vlamakis H."/>
            <person name="Clish C."/>
            <person name="Bullock K."/>
            <person name="Deik A."/>
            <person name="Scott J."/>
            <person name="Pierce K.A."/>
            <person name="Xavier R.J."/>
            <person name="Alm E.J."/>
        </authorList>
    </citation>
    <scope>NUCLEOTIDE SEQUENCE [LARGE SCALE GENOMIC DNA]</scope>
    <source>
        <strain evidence="2 3">BIOML-A2</strain>
    </source>
</reference>
<dbReference type="SUPFAM" id="SSF52540">
    <property type="entry name" value="P-loop containing nucleoside triphosphate hydrolases"/>
    <property type="match status" value="1"/>
</dbReference>